<reference evidence="2" key="2">
    <citation type="submission" date="2021-04" db="EMBL/GenBank/DDBJ databases">
        <authorList>
            <person name="Podell S."/>
        </authorList>
    </citation>
    <scope>NUCLEOTIDE SEQUENCE</scope>
    <source>
        <strain evidence="2">Hildebrandi</strain>
    </source>
</reference>
<gene>
    <name evidence="2" type="ORF">IV203_002360</name>
</gene>
<organism evidence="2 3">
    <name type="scientific">Nitzschia inconspicua</name>
    <dbReference type="NCBI Taxonomy" id="303405"/>
    <lineage>
        <taxon>Eukaryota</taxon>
        <taxon>Sar</taxon>
        <taxon>Stramenopiles</taxon>
        <taxon>Ochrophyta</taxon>
        <taxon>Bacillariophyta</taxon>
        <taxon>Bacillariophyceae</taxon>
        <taxon>Bacillariophycidae</taxon>
        <taxon>Bacillariales</taxon>
        <taxon>Bacillariaceae</taxon>
        <taxon>Nitzschia</taxon>
    </lineage>
</organism>
<dbReference type="EMBL" id="JAGRRH010000015">
    <property type="protein sequence ID" value="KAG7357672.1"/>
    <property type="molecule type" value="Genomic_DNA"/>
</dbReference>
<accession>A0A9K3PS62</accession>
<sequence>MAQAAKLQKQRRLRRQQQHLLTVNNNKMIMMKHSLPPVLKRGLQITLLIVCSVWQLLYNPLGQLHSSSRPEVNWDVVATLPSTNNYVIPGNGNGTLHSLLVEYRNGDNNTSSVPYRGWNSTSSSKFQQDHHDTASSSSLTRKPEVHSNIHDRDTLVDCGCPNTSPFTCKQRIEKYIGDSKSEREACTVAFDEEFTPCDSACDPRQCKAAVVVIPSTKKVLGSVLPNSYHHGNGTKNILIIAAVPRSERHSVALWSELECIGVFYDEIIVSSPKWSRSLMDEIVRQARERLKMNVQARYFVNDRYDVGLWCDAVQQEVLDAADGMDSIKTVTLLNDSVYAFRTFSGILDALSHRPFDLDMVGVNFYNFSHSQWLESVMRGFPVRSIPIFYERICQVANTRPCAKLGPVKRKRCIVETFKIDAAGIFFPNRTMGLFPSNPPSDWPWSDRIWAEQPKFWKELLVENLGFPLAKVNAGPTHLTGSTDPRLAECTKTMNVSFLFNFNYASFVPR</sequence>
<keyword evidence="3" id="KW-1185">Reference proteome</keyword>
<feature type="compositionally biased region" description="Polar residues" evidence="1">
    <location>
        <begin position="111"/>
        <end position="126"/>
    </location>
</feature>
<comment type="caution">
    <text evidence="2">The sequence shown here is derived from an EMBL/GenBank/DDBJ whole genome shotgun (WGS) entry which is preliminary data.</text>
</comment>
<protein>
    <submittedName>
        <fullName evidence="2">Uncharacterized protein</fullName>
    </submittedName>
</protein>
<feature type="region of interest" description="Disordered" evidence="1">
    <location>
        <begin position="111"/>
        <end position="146"/>
    </location>
</feature>
<dbReference type="OrthoDB" id="50977at2759"/>
<name>A0A9K3PS62_9STRA</name>
<dbReference type="AlphaFoldDB" id="A0A9K3PS62"/>
<reference evidence="2" key="1">
    <citation type="journal article" date="2021" name="Sci. Rep.">
        <title>Diploid genomic architecture of Nitzschia inconspicua, an elite biomass production diatom.</title>
        <authorList>
            <person name="Oliver A."/>
            <person name="Podell S."/>
            <person name="Pinowska A."/>
            <person name="Traller J.C."/>
            <person name="Smith S.R."/>
            <person name="McClure R."/>
            <person name="Beliaev A."/>
            <person name="Bohutskyi P."/>
            <person name="Hill E.A."/>
            <person name="Rabines A."/>
            <person name="Zheng H."/>
            <person name="Allen L.Z."/>
            <person name="Kuo A."/>
            <person name="Grigoriev I.V."/>
            <person name="Allen A.E."/>
            <person name="Hazlebeck D."/>
            <person name="Allen E.E."/>
        </authorList>
    </citation>
    <scope>NUCLEOTIDE SEQUENCE</scope>
    <source>
        <strain evidence="2">Hildebrandi</strain>
    </source>
</reference>
<evidence type="ECO:0000256" key="1">
    <source>
        <dbReference type="SAM" id="MobiDB-lite"/>
    </source>
</evidence>
<evidence type="ECO:0000313" key="3">
    <source>
        <dbReference type="Proteomes" id="UP000693970"/>
    </source>
</evidence>
<dbReference type="Proteomes" id="UP000693970">
    <property type="component" value="Unassembled WGS sequence"/>
</dbReference>
<evidence type="ECO:0000313" key="2">
    <source>
        <dbReference type="EMBL" id="KAG7357672.1"/>
    </source>
</evidence>
<proteinExistence type="predicted"/>